<sequence>MNQFYFCIDLKTFFASVECAMRGLDPFKTNLVVADPSRGQGALCLAITPQMKAMGIRNRCRLFEIPKSVQYIIAVPRMKLYMTYSAYIYQIYLQYVAPKDIHVYSIDECFIDATTYLNYYHLRPKQFAKMLMDAVFQKTGITATAGIGTNLYLAKVALDILAKHAPDNIGTLSEKRYQKQLWHHQPLTDFWHIGKGIERRLQRLGIRDMQDLAFYRQDVLYQEFGINAQYLIDHAWGREETTLAEIKNYRPKSHSISNSQVLFEDYTYDQALLVLKEMVDLNVLKLVEKQVVTDEISLYIGYSKNVIRGTGGQRKLTVRTNSAKILMAEFIDLYRQHTRPDHSIRQIGISFNHIMDEYYESYDLFSDLQALDEEKRLQCALIDIKHKFGKNALLKGMNKLDKATTEKRNTLIGGHNAQ</sequence>
<dbReference type="Gene3D" id="3.40.1170.60">
    <property type="match status" value="1"/>
</dbReference>
<dbReference type="GO" id="GO:0042276">
    <property type="term" value="P:error-prone translesion synthesis"/>
    <property type="evidence" value="ECO:0007669"/>
    <property type="project" value="TreeGrafter"/>
</dbReference>
<keyword evidence="5" id="KW-0239">DNA-directed DNA polymerase</keyword>
<dbReference type="PROSITE" id="PS50173">
    <property type="entry name" value="UMUC"/>
    <property type="match status" value="1"/>
</dbReference>
<dbReference type="Pfam" id="PF00817">
    <property type="entry name" value="IMS"/>
    <property type="match status" value="1"/>
</dbReference>
<dbReference type="Proteomes" id="UP000824175">
    <property type="component" value="Unassembled WGS sequence"/>
</dbReference>
<keyword evidence="4" id="KW-0227">DNA damage</keyword>
<dbReference type="GO" id="GO:0003887">
    <property type="term" value="F:DNA-directed DNA polymerase activity"/>
    <property type="evidence" value="ECO:0007669"/>
    <property type="project" value="UniProtKB-KW"/>
</dbReference>
<dbReference type="GO" id="GO:0003684">
    <property type="term" value="F:damaged DNA binding"/>
    <property type="evidence" value="ECO:0007669"/>
    <property type="project" value="InterPro"/>
</dbReference>
<keyword evidence="5" id="KW-0808">Transferase</keyword>
<dbReference type="PANTHER" id="PTHR11076:SF35">
    <property type="entry name" value="DNA REPAIR PROTEIN HOMOLOG YOBH"/>
    <property type="match status" value="1"/>
</dbReference>
<feature type="domain" description="UmuC" evidence="6">
    <location>
        <begin position="5"/>
        <end position="194"/>
    </location>
</feature>
<dbReference type="EMBL" id="DVMJ01000014">
    <property type="protein sequence ID" value="HIU12877.1"/>
    <property type="molecule type" value="Genomic_DNA"/>
</dbReference>
<dbReference type="InterPro" id="IPR036775">
    <property type="entry name" value="DNA_pol_Y-fam_lit_finger_sf"/>
</dbReference>
<dbReference type="SUPFAM" id="SSF100879">
    <property type="entry name" value="Lesion bypass DNA polymerase (Y-family), little finger domain"/>
    <property type="match status" value="1"/>
</dbReference>
<gene>
    <name evidence="7" type="ORF">IAD15_02230</name>
</gene>
<comment type="similarity">
    <text evidence="1">Belongs to the DNA polymerase type-Y family.</text>
</comment>
<comment type="caution">
    <text evidence="7">The sequence shown here is derived from an EMBL/GenBank/DDBJ whole genome shotgun (WGS) entry which is preliminary data.</text>
</comment>
<name>A0A9D1HNB0_9FIRM</name>
<evidence type="ECO:0000256" key="4">
    <source>
        <dbReference type="ARBA" id="ARBA00022763"/>
    </source>
</evidence>
<dbReference type="AlphaFoldDB" id="A0A9D1HNB0"/>
<reference evidence="7" key="1">
    <citation type="submission" date="2020-10" db="EMBL/GenBank/DDBJ databases">
        <authorList>
            <person name="Gilroy R."/>
        </authorList>
    </citation>
    <scope>NUCLEOTIDE SEQUENCE</scope>
    <source>
        <strain evidence="7">CHK195-11698</strain>
    </source>
</reference>
<evidence type="ECO:0000256" key="3">
    <source>
        <dbReference type="ARBA" id="ARBA00022695"/>
    </source>
</evidence>
<evidence type="ECO:0000313" key="7">
    <source>
        <dbReference type="EMBL" id="HIU12877.1"/>
    </source>
</evidence>
<dbReference type="PANTHER" id="PTHR11076">
    <property type="entry name" value="DNA REPAIR POLYMERASE UMUC / TRANSFERASE FAMILY MEMBER"/>
    <property type="match status" value="1"/>
</dbReference>
<evidence type="ECO:0000256" key="1">
    <source>
        <dbReference type="ARBA" id="ARBA00010945"/>
    </source>
</evidence>
<evidence type="ECO:0000259" key="6">
    <source>
        <dbReference type="PROSITE" id="PS50173"/>
    </source>
</evidence>
<protein>
    <submittedName>
        <fullName evidence="7">DNA repair protein</fullName>
    </submittedName>
</protein>
<dbReference type="InterPro" id="IPR043128">
    <property type="entry name" value="Rev_trsase/Diguanyl_cyclase"/>
</dbReference>
<accession>A0A9D1HNB0</accession>
<dbReference type="GO" id="GO:0006281">
    <property type="term" value="P:DNA repair"/>
    <property type="evidence" value="ECO:0007669"/>
    <property type="project" value="InterPro"/>
</dbReference>
<evidence type="ECO:0000256" key="2">
    <source>
        <dbReference type="ARBA" id="ARBA00022457"/>
    </source>
</evidence>
<reference evidence="7" key="2">
    <citation type="journal article" date="2021" name="PeerJ">
        <title>Extensive microbial diversity within the chicken gut microbiome revealed by metagenomics and culture.</title>
        <authorList>
            <person name="Gilroy R."/>
            <person name="Ravi A."/>
            <person name="Getino M."/>
            <person name="Pursley I."/>
            <person name="Horton D.L."/>
            <person name="Alikhan N.F."/>
            <person name="Baker D."/>
            <person name="Gharbi K."/>
            <person name="Hall N."/>
            <person name="Watson M."/>
            <person name="Adriaenssens E.M."/>
            <person name="Foster-Nyarko E."/>
            <person name="Jarju S."/>
            <person name="Secka A."/>
            <person name="Antonio M."/>
            <person name="Oren A."/>
            <person name="Chaudhuri R.R."/>
            <person name="La Ragione R."/>
            <person name="Hildebrand F."/>
            <person name="Pallen M.J."/>
        </authorList>
    </citation>
    <scope>NUCLEOTIDE SEQUENCE</scope>
    <source>
        <strain evidence="7">CHK195-11698</strain>
    </source>
</reference>
<evidence type="ECO:0000256" key="5">
    <source>
        <dbReference type="ARBA" id="ARBA00022932"/>
    </source>
</evidence>
<dbReference type="GO" id="GO:0009432">
    <property type="term" value="P:SOS response"/>
    <property type="evidence" value="ECO:0007669"/>
    <property type="project" value="TreeGrafter"/>
</dbReference>
<keyword evidence="2" id="KW-0515">Mutator protein</keyword>
<dbReference type="InterPro" id="IPR001126">
    <property type="entry name" value="UmuC"/>
</dbReference>
<dbReference type="InterPro" id="IPR050116">
    <property type="entry name" value="DNA_polymerase-Y"/>
</dbReference>
<dbReference type="InterPro" id="IPR043502">
    <property type="entry name" value="DNA/RNA_pol_sf"/>
</dbReference>
<proteinExistence type="inferred from homology"/>
<dbReference type="Pfam" id="PF11799">
    <property type="entry name" value="IMS_C"/>
    <property type="match status" value="1"/>
</dbReference>
<dbReference type="GO" id="GO:0005829">
    <property type="term" value="C:cytosol"/>
    <property type="evidence" value="ECO:0007669"/>
    <property type="project" value="TreeGrafter"/>
</dbReference>
<dbReference type="Gene3D" id="3.30.70.270">
    <property type="match status" value="1"/>
</dbReference>
<dbReference type="SUPFAM" id="SSF56672">
    <property type="entry name" value="DNA/RNA polymerases"/>
    <property type="match status" value="1"/>
</dbReference>
<evidence type="ECO:0000313" key="8">
    <source>
        <dbReference type="Proteomes" id="UP000824175"/>
    </source>
</evidence>
<dbReference type="InterPro" id="IPR017961">
    <property type="entry name" value="DNA_pol_Y-fam_little_finger"/>
</dbReference>
<keyword evidence="3" id="KW-0548">Nucleotidyltransferase</keyword>
<dbReference type="Gene3D" id="1.10.150.20">
    <property type="entry name" value="5' to 3' exonuclease, C-terminal subdomain"/>
    <property type="match status" value="1"/>
</dbReference>
<organism evidence="7 8">
    <name type="scientific">Candidatus Fimiplasma intestinipullorum</name>
    <dbReference type="NCBI Taxonomy" id="2840825"/>
    <lineage>
        <taxon>Bacteria</taxon>
        <taxon>Bacillati</taxon>
        <taxon>Bacillota</taxon>
        <taxon>Clostridia</taxon>
        <taxon>Eubacteriales</taxon>
        <taxon>Candidatus Fimiplasma</taxon>
    </lineage>
</organism>